<dbReference type="EMBL" id="PDCK01000044">
    <property type="protein sequence ID" value="PRQ27268.1"/>
    <property type="molecule type" value="Genomic_DNA"/>
</dbReference>
<keyword evidence="2" id="KW-1185">Reference proteome</keyword>
<dbReference type="Gramene" id="PRQ27268">
    <property type="protein sequence ID" value="PRQ27268"/>
    <property type="gene ID" value="RchiOBHm_Chr6g0303521"/>
</dbReference>
<gene>
    <name evidence="1" type="ORF">RchiOBHm_Chr6g0303521</name>
</gene>
<sequence>MQKCGRRSRRFGTATMAALVLSSETRDTSDVIVIKLRANMIEVGGLRQKFNRNS</sequence>
<name>A0A2P6PZA1_ROSCH</name>
<dbReference type="AlphaFoldDB" id="A0A2P6PZA1"/>
<evidence type="ECO:0000313" key="2">
    <source>
        <dbReference type="Proteomes" id="UP000238479"/>
    </source>
</evidence>
<comment type="caution">
    <text evidence="1">The sequence shown here is derived from an EMBL/GenBank/DDBJ whole genome shotgun (WGS) entry which is preliminary data.</text>
</comment>
<dbReference type="Proteomes" id="UP000238479">
    <property type="component" value="Chromosome 6"/>
</dbReference>
<reference evidence="1 2" key="1">
    <citation type="journal article" date="2018" name="Nat. Genet.">
        <title>The Rosa genome provides new insights in the design of modern roses.</title>
        <authorList>
            <person name="Bendahmane M."/>
        </authorList>
    </citation>
    <scope>NUCLEOTIDE SEQUENCE [LARGE SCALE GENOMIC DNA]</scope>
    <source>
        <strain evidence="2">cv. Old Blush</strain>
    </source>
</reference>
<organism evidence="1 2">
    <name type="scientific">Rosa chinensis</name>
    <name type="common">China rose</name>
    <dbReference type="NCBI Taxonomy" id="74649"/>
    <lineage>
        <taxon>Eukaryota</taxon>
        <taxon>Viridiplantae</taxon>
        <taxon>Streptophyta</taxon>
        <taxon>Embryophyta</taxon>
        <taxon>Tracheophyta</taxon>
        <taxon>Spermatophyta</taxon>
        <taxon>Magnoliopsida</taxon>
        <taxon>eudicotyledons</taxon>
        <taxon>Gunneridae</taxon>
        <taxon>Pentapetalae</taxon>
        <taxon>rosids</taxon>
        <taxon>fabids</taxon>
        <taxon>Rosales</taxon>
        <taxon>Rosaceae</taxon>
        <taxon>Rosoideae</taxon>
        <taxon>Rosoideae incertae sedis</taxon>
        <taxon>Rosa</taxon>
    </lineage>
</organism>
<evidence type="ECO:0000313" key="1">
    <source>
        <dbReference type="EMBL" id="PRQ27268.1"/>
    </source>
</evidence>
<proteinExistence type="predicted"/>
<accession>A0A2P6PZA1</accession>
<protein>
    <submittedName>
        <fullName evidence="1">Uncharacterized protein</fullName>
    </submittedName>
</protein>